<dbReference type="EMBL" id="JZEY01000054">
    <property type="protein sequence ID" value="KKB08804.1"/>
    <property type="molecule type" value="Genomic_DNA"/>
</dbReference>
<dbReference type="Proteomes" id="UP000033649">
    <property type="component" value="Unassembled WGS sequence"/>
</dbReference>
<comment type="caution">
    <text evidence="1">The sequence shown here is derived from an EMBL/GenBank/DDBJ whole genome shotgun (WGS) entry which is preliminary data.</text>
</comment>
<sequence length="116" mass="12926">MPNIIESLNASMLRDPRWTPHQDRRAGGTKYISTFVNGRGDVIALDLGSGGKSAIWALARLSPGTLAPAVDRELYPSERPRNHHLNVPELKGKPLMRFYPRNRSEAQQLVDYFAGA</sequence>
<dbReference type="OrthoDB" id="7948828at2"/>
<proteinExistence type="predicted"/>
<organism evidence="1 2">
    <name type="scientific">Devosia chinhatensis</name>
    <dbReference type="NCBI Taxonomy" id="429727"/>
    <lineage>
        <taxon>Bacteria</taxon>
        <taxon>Pseudomonadati</taxon>
        <taxon>Pseudomonadota</taxon>
        <taxon>Alphaproteobacteria</taxon>
        <taxon>Hyphomicrobiales</taxon>
        <taxon>Devosiaceae</taxon>
        <taxon>Devosia</taxon>
    </lineage>
</organism>
<dbReference type="PATRIC" id="fig|429727.3.peg.352"/>
<accession>A0A0F5FIT3</accession>
<keyword evidence="2" id="KW-1185">Reference proteome</keyword>
<name>A0A0F5FIT3_9HYPH</name>
<dbReference type="AlphaFoldDB" id="A0A0F5FIT3"/>
<evidence type="ECO:0000313" key="2">
    <source>
        <dbReference type="Proteomes" id="UP000033649"/>
    </source>
</evidence>
<evidence type="ECO:0000313" key="1">
    <source>
        <dbReference type="EMBL" id="KKB08804.1"/>
    </source>
</evidence>
<protein>
    <submittedName>
        <fullName evidence="1">Uncharacterized protein</fullName>
    </submittedName>
</protein>
<reference evidence="1 2" key="1">
    <citation type="submission" date="2015-03" db="EMBL/GenBank/DDBJ databases">
        <authorList>
            <person name="Hassan Y."/>
            <person name="Lepp D."/>
            <person name="Li X.-Z."/>
            <person name="Zhou T."/>
        </authorList>
    </citation>
    <scope>NUCLEOTIDE SEQUENCE [LARGE SCALE GENOMIC DNA]</scope>
    <source>
        <strain evidence="1 2">IPL18</strain>
    </source>
</reference>
<dbReference type="RefSeq" id="WP_046103493.1">
    <property type="nucleotide sequence ID" value="NZ_JZEY01000054.1"/>
</dbReference>
<gene>
    <name evidence="1" type="ORF">VE26_01660</name>
</gene>